<dbReference type="InterPro" id="IPR035965">
    <property type="entry name" value="PAS-like_dom_sf"/>
</dbReference>
<reference evidence="4 5" key="1">
    <citation type="submission" date="2016-10" db="EMBL/GenBank/DDBJ databases">
        <authorList>
            <person name="de Groot N.N."/>
        </authorList>
    </citation>
    <scope>NUCLEOTIDE SEQUENCE [LARGE SCALE GENOMIC DNA]</scope>
    <source>
        <strain evidence="4 5">DSM 1736</strain>
    </source>
</reference>
<dbReference type="PANTHER" id="PTHR43156:SF9">
    <property type="entry name" value="HAMP DOMAIN-CONTAINING PROTEIN"/>
    <property type="match status" value="1"/>
</dbReference>
<dbReference type="InterPro" id="IPR000014">
    <property type="entry name" value="PAS"/>
</dbReference>
<evidence type="ECO:0000256" key="1">
    <source>
        <dbReference type="ARBA" id="ARBA00022801"/>
    </source>
</evidence>
<dbReference type="Gene3D" id="3.30.450.20">
    <property type="entry name" value="PAS domain"/>
    <property type="match status" value="2"/>
</dbReference>
<dbReference type="SMART" id="SM00331">
    <property type="entry name" value="PP2C_SIG"/>
    <property type="match status" value="1"/>
</dbReference>
<evidence type="ECO:0000259" key="2">
    <source>
        <dbReference type="PROSITE" id="PS50112"/>
    </source>
</evidence>
<sequence length="470" mass="51999">MSSDHQQPPIFEHLWRSVCEIMLLLDSSGRIAAVNDAAVQAYGYERSEMLTMTLNELGGGISIFTAGGQPCCGLVEAIHFRKDGSSFPAELRVCEVEQGGAAPLLLIVRDITERQRLENKLIYLSHAIEQNPSSVVITDLEGKIEYVNSKFCLLTGYDREEALGQNPRILKSGEQPPEVYQELWETITAGGEWRGEFHNKKKNGDLYWELASISAIKNTDGKITKYLAVKEDITARKEAETALQLAEGRLREEVSLAGKIQRSFLPPALTNDKLVINTIYEPYTLVSGDTFDYFRLEGANKFVGYIADVMGHGLPTALQTSALRVLGRPVFEKRASLAERVAELNLISSSCFTEDSFAGLIAFELDFNEHTLTYVAAGINYFLAYTKQAHGMIKTPGTFIGLLPDGDFEQHTIPFAAGDKFYFLSDGLYDLLGEGSCQLADYGRAIGQLTSLSRSKSRTDDATAIMIRIQ</sequence>
<dbReference type="GO" id="GO:0016791">
    <property type="term" value="F:phosphatase activity"/>
    <property type="evidence" value="ECO:0007669"/>
    <property type="project" value="TreeGrafter"/>
</dbReference>
<feature type="domain" description="PAS" evidence="2">
    <location>
        <begin position="120"/>
        <end position="166"/>
    </location>
</feature>
<evidence type="ECO:0000313" key="5">
    <source>
        <dbReference type="Proteomes" id="UP000214880"/>
    </source>
</evidence>
<evidence type="ECO:0000259" key="3">
    <source>
        <dbReference type="PROSITE" id="PS50113"/>
    </source>
</evidence>
<dbReference type="InterPro" id="IPR052016">
    <property type="entry name" value="Bact_Sigma-Reg"/>
</dbReference>
<dbReference type="NCBIfam" id="TIGR00229">
    <property type="entry name" value="sensory_box"/>
    <property type="match status" value="2"/>
</dbReference>
<dbReference type="InterPro" id="IPR001932">
    <property type="entry name" value="PPM-type_phosphatase-like_dom"/>
</dbReference>
<dbReference type="SMART" id="SM00091">
    <property type="entry name" value="PAS"/>
    <property type="match status" value="2"/>
</dbReference>
<dbReference type="PROSITE" id="PS50112">
    <property type="entry name" value="PAS"/>
    <property type="match status" value="2"/>
</dbReference>
<gene>
    <name evidence="4" type="ORF">SAMN04488502_1056</name>
</gene>
<dbReference type="PROSITE" id="PS50113">
    <property type="entry name" value="PAC"/>
    <property type="match status" value="2"/>
</dbReference>
<evidence type="ECO:0000313" key="4">
    <source>
        <dbReference type="EMBL" id="SDM48139.1"/>
    </source>
</evidence>
<dbReference type="Proteomes" id="UP000214880">
    <property type="component" value="Unassembled WGS sequence"/>
</dbReference>
<dbReference type="STRING" id="146817.SAMN04488502_1056"/>
<dbReference type="InterPro" id="IPR001610">
    <property type="entry name" value="PAC"/>
</dbReference>
<accession>A0A1G9TK32</accession>
<organism evidence="4 5">
    <name type="scientific">Dendrosporobacter quercicolus</name>
    <dbReference type="NCBI Taxonomy" id="146817"/>
    <lineage>
        <taxon>Bacteria</taxon>
        <taxon>Bacillati</taxon>
        <taxon>Bacillota</taxon>
        <taxon>Negativicutes</taxon>
        <taxon>Selenomonadales</taxon>
        <taxon>Sporomusaceae</taxon>
        <taxon>Dendrosporobacter</taxon>
    </lineage>
</organism>
<dbReference type="PANTHER" id="PTHR43156">
    <property type="entry name" value="STAGE II SPORULATION PROTEIN E-RELATED"/>
    <property type="match status" value="1"/>
</dbReference>
<dbReference type="SUPFAM" id="SSF55785">
    <property type="entry name" value="PYP-like sensor domain (PAS domain)"/>
    <property type="match status" value="2"/>
</dbReference>
<proteinExistence type="predicted"/>
<protein>
    <submittedName>
        <fullName evidence="4">PAS domain S-box-containing protein</fullName>
    </submittedName>
</protein>
<dbReference type="InterPro" id="IPR036457">
    <property type="entry name" value="PPM-type-like_dom_sf"/>
</dbReference>
<name>A0A1G9TK32_9FIRM</name>
<dbReference type="SMART" id="SM00086">
    <property type="entry name" value="PAC"/>
    <property type="match status" value="2"/>
</dbReference>
<dbReference type="OrthoDB" id="311592at2"/>
<dbReference type="CDD" id="cd00130">
    <property type="entry name" value="PAS"/>
    <property type="match status" value="2"/>
</dbReference>
<feature type="domain" description="PAC" evidence="3">
    <location>
        <begin position="73"/>
        <end position="123"/>
    </location>
</feature>
<keyword evidence="1" id="KW-0378">Hydrolase</keyword>
<feature type="domain" description="PAC" evidence="3">
    <location>
        <begin position="193"/>
        <end position="245"/>
    </location>
</feature>
<dbReference type="InterPro" id="IPR000700">
    <property type="entry name" value="PAS-assoc_C"/>
</dbReference>
<feature type="domain" description="PAS" evidence="2">
    <location>
        <begin position="22"/>
        <end position="50"/>
    </location>
</feature>
<keyword evidence="5" id="KW-1185">Reference proteome</keyword>
<dbReference type="EMBL" id="FNHB01000005">
    <property type="protein sequence ID" value="SDM48139.1"/>
    <property type="molecule type" value="Genomic_DNA"/>
</dbReference>
<dbReference type="RefSeq" id="WP_092072674.1">
    <property type="nucleotide sequence ID" value="NZ_FNHB01000005.1"/>
</dbReference>
<dbReference type="AlphaFoldDB" id="A0A1G9TK32"/>
<dbReference type="Pfam" id="PF07228">
    <property type="entry name" value="SpoIIE"/>
    <property type="match status" value="1"/>
</dbReference>
<dbReference type="Pfam" id="PF13426">
    <property type="entry name" value="PAS_9"/>
    <property type="match status" value="2"/>
</dbReference>
<dbReference type="Gene3D" id="3.60.40.10">
    <property type="entry name" value="PPM-type phosphatase domain"/>
    <property type="match status" value="1"/>
</dbReference>